<feature type="region of interest" description="Disordered" evidence="1">
    <location>
        <begin position="108"/>
        <end position="247"/>
    </location>
</feature>
<dbReference type="Gene3D" id="2.60.40.2700">
    <property type="match status" value="1"/>
</dbReference>
<dbReference type="RefSeq" id="WP_270027340.1">
    <property type="nucleotide sequence ID" value="NZ_JAPDDP010000044.1"/>
</dbReference>
<protein>
    <recommendedName>
        <fullName evidence="5">PEGA domain-containing protein</fullName>
    </recommendedName>
</protein>
<feature type="compositionally biased region" description="Low complexity" evidence="1">
    <location>
        <begin position="165"/>
        <end position="193"/>
    </location>
</feature>
<evidence type="ECO:0000313" key="3">
    <source>
        <dbReference type="EMBL" id="MDA0182956.1"/>
    </source>
</evidence>
<feature type="region of interest" description="Disordered" evidence="1">
    <location>
        <begin position="344"/>
        <end position="363"/>
    </location>
</feature>
<comment type="caution">
    <text evidence="3">The sequence shown here is derived from an EMBL/GenBank/DDBJ whole genome shotgun (WGS) entry which is preliminary data.</text>
</comment>
<feature type="chain" id="PRO_5040849252" description="PEGA domain-containing protein" evidence="2">
    <location>
        <begin position="17"/>
        <end position="363"/>
    </location>
</feature>
<keyword evidence="2" id="KW-0732">Signal</keyword>
<keyword evidence="4" id="KW-1185">Reference proteome</keyword>
<evidence type="ECO:0008006" key="5">
    <source>
        <dbReference type="Google" id="ProtNLM"/>
    </source>
</evidence>
<feature type="signal peptide" evidence="2">
    <location>
        <begin position="1"/>
        <end position="16"/>
    </location>
</feature>
<evidence type="ECO:0000256" key="2">
    <source>
        <dbReference type="SAM" id="SignalP"/>
    </source>
</evidence>
<evidence type="ECO:0000256" key="1">
    <source>
        <dbReference type="SAM" id="MobiDB-lite"/>
    </source>
</evidence>
<evidence type="ECO:0000313" key="4">
    <source>
        <dbReference type="Proteomes" id="UP001147653"/>
    </source>
</evidence>
<dbReference type="Proteomes" id="UP001147653">
    <property type="component" value="Unassembled WGS sequence"/>
</dbReference>
<dbReference type="EMBL" id="JAPDDP010000044">
    <property type="protein sequence ID" value="MDA0182956.1"/>
    <property type="molecule type" value="Genomic_DNA"/>
</dbReference>
<reference evidence="3" key="1">
    <citation type="submission" date="2022-10" db="EMBL/GenBank/DDBJ databases">
        <title>The WGS of Solirubrobacter phytolaccae KCTC 29190.</title>
        <authorList>
            <person name="Jiang Z."/>
        </authorList>
    </citation>
    <scope>NUCLEOTIDE SEQUENCE</scope>
    <source>
        <strain evidence="3">KCTC 29190</strain>
    </source>
</reference>
<sequence length="363" mass="37658">MAAVIAVCAWPSLASAQSVSEAPTLSGTAISGQTLTARGGRGSNGYWYGYQWARCTGTAENTCSWLAGENDSTYRLVSGDVGKRIRVAYVSFRDWDDFAYRFSSATAVVGPVPTPTPTPTPVKTPTPTPTPVKTPTPTPTPVKTPTPTPTPVKTPTPTPTPVKTPTPTATPAKTPTPTATPVKTPTPTATPVKTPTPTPTPVAGDVGGSVDTPAPQQPTATVEPTPLPPPATTSTAPTGGVLGATESKPKMIKPFPVIRMSGQLTTSGADISVLTVKAPKGTKIQVSCSGKGCPTKSLARATKVVHLTKFEAVLRAGIKLRVTVSKPGYISKVTTFQIRKGKAPLRSDQCQTPGENKLTRCPK</sequence>
<proteinExistence type="predicted"/>
<feature type="compositionally biased region" description="Pro residues" evidence="1">
    <location>
        <begin position="112"/>
        <end position="164"/>
    </location>
</feature>
<organism evidence="3 4">
    <name type="scientific">Solirubrobacter phytolaccae</name>
    <dbReference type="NCBI Taxonomy" id="1404360"/>
    <lineage>
        <taxon>Bacteria</taxon>
        <taxon>Bacillati</taxon>
        <taxon>Actinomycetota</taxon>
        <taxon>Thermoleophilia</taxon>
        <taxon>Solirubrobacterales</taxon>
        <taxon>Solirubrobacteraceae</taxon>
        <taxon>Solirubrobacter</taxon>
    </lineage>
</organism>
<gene>
    <name evidence="3" type="ORF">OJ997_21775</name>
</gene>
<name>A0A9X3NBM3_9ACTN</name>
<accession>A0A9X3NBM3</accession>
<dbReference type="AlphaFoldDB" id="A0A9X3NBM3"/>